<feature type="transmembrane region" description="Helical" evidence="3">
    <location>
        <begin position="900"/>
        <end position="922"/>
    </location>
</feature>
<feature type="compositionally biased region" description="Basic and acidic residues" evidence="2">
    <location>
        <begin position="1080"/>
        <end position="1101"/>
    </location>
</feature>
<dbReference type="Proteomes" id="UP001165122">
    <property type="component" value="Unassembled WGS sequence"/>
</dbReference>
<dbReference type="PANTHER" id="PTHR13018">
    <property type="entry name" value="PROBABLE MEMBRANE PROTEIN DUF221-RELATED"/>
    <property type="match status" value="1"/>
</dbReference>
<keyword evidence="1" id="KW-0175">Coiled coil</keyword>
<feature type="region of interest" description="Disordered" evidence="2">
    <location>
        <begin position="1076"/>
        <end position="1101"/>
    </location>
</feature>
<evidence type="ECO:0000256" key="2">
    <source>
        <dbReference type="SAM" id="MobiDB-lite"/>
    </source>
</evidence>
<dbReference type="Pfam" id="PF14703">
    <property type="entry name" value="PHM7_cyt"/>
    <property type="match status" value="1"/>
</dbReference>
<keyword evidence="3" id="KW-0812">Transmembrane</keyword>
<feature type="transmembrane region" description="Helical" evidence="3">
    <location>
        <begin position="683"/>
        <end position="701"/>
    </location>
</feature>
<organism evidence="5 6">
    <name type="scientific">Triparma laevis f. longispina</name>
    <dbReference type="NCBI Taxonomy" id="1714387"/>
    <lineage>
        <taxon>Eukaryota</taxon>
        <taxon>Sar</taxon>
        <taxon>Stramenopiles</taxon>
        <taxon>Ochrophyta</taxon>
        <taxon>Bolidophyceae</taxon>
        <taxon>Parmales</taxon>
        <taxon>Triparmaceae</taxon>
        <taxon>Triparma</taxon>
    </lineage>
</organism>
<dbReference type="InterPro" id="IPR045122">
    <property type="entry name" value="Csc1-like"/>
</dbReference>
<proteinExistence type="predicted"/>
<feature type="transmembrane region" description="Helical" evidence="3">
    <location>
        <begin position="454"/>
        <end position="472"/>
    </location>
</feature>
<gene>
    <name evidence="5" type="ORF">TrLO_g6142</name>
</gene>
<sequence length="1101" mass="123912">MFGFGDGKSKDDELDEFLGEADQVLTPDTLRERAKSGCEYSAYLKNPSSHHGQVLLKGMPGQEKPKALPFGTNGEVVPKDPIKVKPNNNTLNNPAVDQTLPKIKKKDNLMKRELNDQQIKTEKRLSNPSSAVMMQLWKLGDTLSTLQRDILVLRDVPNNPVKLIKAKQELAVLNGKLDSLNFEGIDEVVTGELESGRTEAREERKRLMKLAEETHELIHVMSLELKGRLEMSGPDVKLSWKYFQTITLPNRVVKAGTKNEFRKMEPGEVAEGAEAYGVFDTPLNELGDFGIGVLLYFKMLLFLGCLCMILGFVGAYNLHHFDSKSYSSTEQGTLSAFTILRGSAICDDYTTVCTNSGGCTCTTDKTTTPWTVGGTNCALKKNCEFSPNQAYVLLAISFVFLIGNFVMGWSHDKIVVEADEAEQTAQDYSIMVNDPDADATDPDEWQKFFSQFGHVSYVTVALNNGKLLRLLAQRKANMRQLGFEIGTKKTEDDQINFDAEENTRLFNQLPPHKKQMNGLVQLRHSLLTVDAAIEKEAISKNFTAARVFVVFENEKSQRRCLQQMTTGTIPAALEWVGELPQKLIFRGTNVLSVCEAPEPTDVIWENLETPLKHQIIEQTLTLILSLGIVAFCAYLIYLFHQAGLDFLAAFFISITNSVMPTVLKMINETEEHLTQGSKQTSLLLKLVFLRWMTTGFIVLLIRDTDGTLDEKFVGKVWAVLLADAITTPTLRLLDPMSRIGRNYLSKKADSQEKMNSYFQGTDWFLAERYTDMTKTLFVSLFFTAIFPQGLFVTAFAFMVSYWVDKYCLFRLWKQPPAMDGNLADAARFQISLIFIFNCFVNQHFLRGWPFDDLQKTTDTATVSFDGTNAANTAIYETVEQAGYNFFDWTEQGWMSEDQKLVVKIFSIVNIVALSVFGVFYFGHSAQYSVHTLFYGSYASVGDAKDDDYSFVPGIQTYVPMVSHKSLGLPLIASDMKGTFDAEHISFTMKDYSKVDLTKSNAFRNVSNTRRKGAFSVCKQYKSPRLLDWEIENVEVDMETIHKWERETMLKTRVVMKGGLEDAGKMGTMGGVKIGGVKSLSQRENDKRQKKDMLGGVENHEL</sequence>
<name>A0A9W6ZCP4_9STRA</name>
<evidence type="ECO:0000313" key="6">
    <source>
        <dbReference type="Proteomes" id="UP001165122"/>
    </source>
</evidence>
<dbReference type="OrthoDB" id="197892at2759"/>
<feature type="transmembrane region" description="Helical" evidence="3">
    <location>
        <begin position="390"/>
        <end position="409"/>
    </location>
</feature>
<protein>
    <recommendedName>
        <fullName evidence="4">CSC1/OSCA1-like cytosolic domain-containing protein</fullName>
    </recommendedName>
</protein>
<feature type="transmembrane region" description="Helical" evidence="3">
    <location>
        <begin position="293"/>
        <end position="318"/>
    </location>
</feature>
<evidence type="ECO:0000256" key="3">
    <source>
        <dbReference type="SAM" id="Phobius"/>
    </source>
</evidence>
<keyword evidence="6" id="KW-1185">Reference proteome</keyword>
<evidence type="ECO:0000259" key="4">
    <source>
        <dbReference type="Pfam" id="PF14703"/>
    </source>
</evidence>
<reference evidence="6" key="1">
    <citation type="journal article" date="2023" name="Commun. Biol.">
        <title>Genome analysis of Parmales, the sister group of diatoms, reveals the evolutionary specialization of diatoms from phago-mixotrophs to photoautotrophs.</title>
        <authorList>
            <person name="Ban H."/>
            <person name="Sato S."/>
            <person name="Yoshikawa S."/>
            <person name="Yamada K."/>
            <person name="Nakamura Y."/>
            <person name="Ichinomiya M."/>
            <person name="Sato N."/>
            <person name="Blanc-Mathieu R."/>
            <person name="Endo H."/>
            <person name="Kuwata A."/>
            <person name="Ogata H."/>
        </authorList>
    </citation>
    <scope>NUCLEOTIDE SEQUENCE [LARGE SCALE GENOMIC DNA]</scope>
    <source>
        <strain evidence="6">NIES 3700</strain>
    </source>
</reference>
<evidence type="ECO:0000256" key="1">
    <source>
        <dbReference type="SAM" id="Coils"/>
    </source>
</evidence>
<feature type="coiled-coil region" evidence="1">
    <location>
        <begin position="163"/>
        <end position="213"/>
    </location>
</feature>
<comment type="caution">
    <text evidence="5">The sequence shown here is derived from an EMBL/GenBank/DDBJ whole genome shotgun (WGS) entry which is preliminary data.</text>
</comment>
<feature type="transmembrane region" description="Helical" evidence="3">
    <location>
        <begin position="620"/>
        <end position="640"/>
    </location>
</feature>
<dbReference type="AlphaFoldDB" id="A0A9W6ZCP4"/>
<keyword evidence="3" id="KW-1133">Transmembrane helix</keyword>
<feature type="domain" description="CSC1/OSCA1-like cytosolic" evidence="4">
    <location>
        <begin position="428"/>
        <end position="606"/>
    </location>
</feature>
<feature type="region of interest" description="Disordered" evidence="2">
    <location>
        <begin position="71"/>
        <end position="94"/>
    </location>
</feature>
<dbReference type="InterPro" id="IPR027815">
    <property type="entry name" value="CSC1/OSCA1-like_cyt"/>
</dbReference>
<accession>A0A9W6ZCP4</accession>
<feature type="transmembrane region" description="Helical" evidence="3">
    <location>
        <begin position="776"/>
        <end position="802"/>
    </location>
</feature>
<feature type="transmembrane region" description="Helical" evidence="3">
    <location>
        <begin position="822"/>
        <end position="840"/>
    </location>
</feature>
<evidence type="ECO:0000313" key="5">
    <source>
        <dbReference type="EMBL" id="GMH47710.1"/>
    </source>
</evidence>
<dbReference type="EMBL" id="BRXW01000360">
    <property type="protein sequence ID" value="GMH47710.1"/>
    <property type="molecule type" value="Genomic_DNA"/>
</dbReference>
<dbReference type="PANTHER" id="PTHR13018:SF135">
    <property type="entry name" value="CSC1_OSCA1-LIKE 7TM REGION DOMAIN-CONTAINING PROTEIN"/>
    <property type="match status" value="1"/>
</dbReference>
<dbReference type="GO" id="GO:0005227">
    <property type="term" value="F:calcium-activated cation channel activity"/>
    <property type="evidence" value="ECO:0007669"/>
    <property type="project" value="InterPro"/>
</dbReference>
<keyword evidence="3" id="KW-0472">Membrane</keyword>
<dbReference type="GO" id="GO:0005886">
    <property type="term" value="C:plasma membrane"/>
    <property type="evidence" value="ECO:0007669"/>
    <property type="project" value="TreeGrafter"/>
</dbReference>